<dbReference type="Pfam" id="PF00651">
    <property type="entry name" value="BTB"/>
    <property type="match status" value="1"/>
</dbReference>
<evidence type="ECO:0000313" key="2">
    <source>
        <dbReference type="EMBL" id="GAV00063.1"/>
    </source>
</evidence>
<protein>
    <recommendedName>
        <fullName evidence="1">BTB domain-containing protein</fullName>
    </recommendedName>
</protein>
<dbReference type="PROSITE" id="PS50097">
    <property type="entry name" value="BTB"/>
    <property type="match status" value="1"/>
</dbReference>
<feature type="domain" description="BTB" evidence="1">
    <location>
        <begin position="42"/>
        <end position="85"/>
    </location>
</feature>
<gene>
    <name evidence="2" type="primary">RvY_10966-1</name>
    <name evidence="2" type="synonym">RvY_10966.1</name>
    <name evidence="2" type="ORF">RvY_10966</name>
</gene>
<dbReference type="InterPro" id="IPR000210">
    <property type="entry name" value="BTB/POZ_dom"/>
</dbReference>
<dbReference type="AlphaFoldDB" id="A0A1D1VIY3"/>
<keyword evidence="3" id="KW-1185">Reference proteome</keyword>
<reference evidence="2 3" key="1">
    <citation type="journal article" date="2016" name="Nat. Commun.">
        <title>Extremotolerant tardigrade genome and improved radiotolerance of human cultured cells by tardigrade-unique protein.</title>
        <authorList>
            <person name="Hashimoto T."/>
            <person name="Horikawa D.D."/>
            <person name="Saito Y."/>
            <person name="Kuwahara H."/>
            <person name="Kozuka-Hata H."/>
            <person name="Shin-I T."/>
            <person name="Minakuchi Y."/>
            <person name="Ohishi K."/>
            <person name="Motoyama A."/>
            <person name="Aizu T."/>
            <person name="Enomoto A."/>
            <person name="Kondo K."/>
            <person name="Tanaka S."/>
            <person name="Hara Y."/>
            <person name="Koshikawa S."/>
            <person name="Sagara H."/>
            <person name="Miura T."/>
            <person name="Yokobori S."/>
            <person name="Miyagawa K."/>
            <person name="Suzuki Y."/>
            <person name="Kubo T."/>
            <person name="Oyama M."/>
            <person name="Kohara Y."/>
            <person name="Fujiyama A."/>
            <person name="Arakawa K."/>
            <person name="Katayama T."/>
            <person name="Toyoda A."/>
            <person name="Kunieda T."/>
        </authorList>
    </citation>
    <scope>NUCLEOTIDE SEQUENCE [LARGE SCALE GENOMIC DNA]</scope>
    <source>
        <strain evidence="2 3">YOKOZUNA-1</strain>
    </source>
</reference>
<name>A0A1D1VIY3_RAMVA</name>
<dbReference type="Gene3D" id="3.30.710.10">
    <property type="entry name" value="Potassium Channel Kv1.1, Chain A"/>
    <property type="match status" value="1"/>
</dbReference>
<evidence type="ECO:0000259" key="1">
    <source>
        <dbReference type="PROSITE" id="PS50097"/>
    </source>
</evidence>
<dbReference type="Proteomes" id="UP000186922">
    <property type="component" value="Unassembled WGS sequence"/>
</dbReference>
<organism evidence="2 3">
    <name type="scientific">Ramazzottius varieornatus</name>
    <name type="common">Water bear</name>
    <name type="synonym">Tardigrade</name>
    <dbReference type="NCBI Taxonomy" id="947166"/>
    <lineage>
        <taxon>Eukaryota</taxon>
        <taxon>Metazoa</taxon>
        <taxon>Ecdysozoa</taxon>
        <taxon>Tardigrada</taxon>
        <taxon>Eutardigrada</taxon>
        <taxon>Parachela</taxon>
        <taxon>Hypsibioidea</taxon>
        <taxon>Ramazzottiidae</taxon>
        <taxon>Ramazzottius</taxon>
    </lineage>
</organism>
<sequence>MLERNRFEPVPDWPRQRLQKLSTSEVGEVSSWLLLTERRVHIMKASSPVFEQMFQSKMEEYRTDGCVMFDISSATLDKLITFMYNCSTENMSEIAGDILPPADKYEMLDQ</sequence>
<dbReference type="InterPro" id="IPR011333">
    <property type="entry name" value="SKP1/BTB/POZ_sf"/>
</dbReference>
<dbReference type="EMBL" id="BDGG01000005">
    <property type="protein sequence ID" value="GAV00063.1"/>
    <property type="molecule type" value="Genomic_DNA"/>
</dbReference>
<proteinExistence type="predicted"/>
<dbReference type="SUPFAM" id="SSF54695">
    <property type="entry name" value="POZ domain"/>
    <property type="match status" value="1"/>
</dbReference>
<dbReference type="OrthoDB" id="624345at2759"/>
<evidence type="ECO:0000313" key="3">
    <source>
        <dbReference type="Proteomes" id="UP000186922"/>
    </source>
</evidence>
<accession>A0A1D1VIY3</accession>
<comment type="caution">
    <text evidence="2">The sequence shown here is derived from an EMBL/GenBank/DDBJ whole genome shotgun (WGS) entry which is preliminary data.</text>
</comment>